<dbReference type="Pfam" id="PF04443">
    <property type="entry name" value="LuxE"/>
    <property type="match status" value="1"/>
</dbReference>
<dbReference type="AlphaFoldDB" id="A0A381QFG0"/>
<evidence type="ECO:0000313" key="3">
    <source>
        <dbReference type="EMBL" id="SUZ77728.1"/>
    </source>
</evidence>
<feature type="domain" description="Acyl-protein synthetase LuxE" evidence="2">
    <location>
        <begin position="202"/>
        <end position="379"/>
    </location>
</feature>
<dbReference type="GO" id="GO:0008218">
    <property type="term" value="P:bioluminescence"/>
    <property type="evidence" value="ECO:0007669"/>
    <property type="project" value="InterPro"/>
</dbReference>
<sequence>VSNAFASLARALGTAFRESPGEPWSDDVFESWARRVFTYQLETNPVYAAYVRKRGVTPSNVAHWSEIPWVPASAFKAVPLVSGDPSQVERIFQTSGTTGVGRRGEHHVLDLGLYEDSLIPNMMRHLYTGGPDGPDGQDRPDGDSPTRPMLALAPAPADVPESSLSFMLGAALDGLSGGQGGFFVTRDGVIDTAGLSEVLVEAASRGTPLLLAGTAFAFVHWLDWLKEHSAGFDLPQGSLIMETGGFKGRSRVLERPEFYASLSETHGVPFEAIVNEYGMTELLSQFYDGPVAAVSGMDLEGRRHVPPPWVRTRVLDPNTLSAVPMGEPGLLCHYDLANAGSVMAVLTEDQGVAVEDGFRVLGRVQGAEPRGCSLAMDDLLSGVRS</sequence>
<dbReference type="InterPro" id="IPR007534">
    <property type="entry name" value="LuxE"/>
</dbReference>
<dbReference type="EMBL" id="UINC01001327">
    <property type="protein sequence ID" value="SUZ77728.1"/>
    <property type="molecule type" value="Genomic_DNA"/>
</dbReference>
<evidence type="ECO:0000259" key="2">
    <source>
        <dbReference type="Pfam" id="PF04443"/>
    </source>
</evidence>
<dbReference type="SUPFAM" id="SSF56801">
    <property type="entry name" value="Acetyl-CoA synthetase-like"/>
    <property type="match status" value="1"/>
</dbReference>
<evidence type="ECO:0000256" key="1">
    <source>
        <dbReference type="SAM" id="MobiDB-lite"/>
    </source>
</evidence>
<dbReference type="Gene3D" id="3.40.50.12780">
    <property type="entry name" value="N-terminal domain of ligase-like"/>
    <property type="match status" value="1"/>
</dbReference>
<organism evidence="3">
    <name type="scientific">marine metagenome</name>
    <dbReference type="NCBI Taxonomy" id="408172"/>
    <lineage>
        <taxon>unclassified sequences</taxon>
        <taxon>metagenomes</taxon>
        <taxon>ecological metagenomes</taxon>
    </lineage>
</organism>
<dbReference type="GO" id="GO:0047474">
    <property type="term" value="F:long-chain fatty acid--protein ligase activity"/>
    <property type="evidence" value="ECO:0007669"/>
    <property type="project" value="InterPro"/>
</dbReference>
<feature type="non-terminal residue" evidence="3">
    <location>
        <position position="1"/>
    </location>
</feature>
<feature type="region of interest" description="Disordered" evidence="1">
    <location>
        <begin position="125"/>
        <end position="151"/>
    </location>
</feature>
<reference evidence="3" key="1">
    <citation type="submission" date="2018-05" db="EMBL/GenBank/DDBJ databases">
        <authorList>
            <person name="Lanie J.A."/>
            <person name="Ng W.-L."/>
            <person name="Kazmierczak K.M."/>
            <person name="Andrzejewski T.M."/>
            <person name="Davidsen T.M."/>
            <person name="Wayne K.J."/>
            <person name="Tettelin H."/>
            <person name="Glass J.I."/>
            <person name="Rusch D."/>
            <person name="Podicherti R."/>
            <person name="Tsui H.-C.T."/>
            <person name="Winkler M.E."/>
        </authorList>
    </citation>
    <scope>NUCLEOTIDE SEQUENCE</scope>
</reference>
<protein>
    <recommendedName>
        <fullName evidence="2">Acyl-protein synthetase LuxE domain-containing protein</fullName>
    </recommendedName>
</protein>
<name>A0A381QFG0_9ZZZZ</name>
<accession>A0A381QFG0</accession>
<gene>
    <name evidence="3" type="ORF">METZ01_LOCUS30582</name>
</gene>
<dbReference type="InterPro" id="IPR042099">
    <property type="entry name" value="ANL_N_sf"/>
</dbReference>
<proteinExistence type="predicted"/>